<evidence type="ECO:0000313" key="2">
    <source>
        <dbReference type="Proteomes" id="UP000318138"/>
    </source>
</evidence>
<dbReference type="EMBL" id="CP041372">
    <property type="protein sequence ID" value="QKS73263.1"/>
    <property type="molecule type" value="Genomic_DNA"/>
</dbReference>
<accession>A0A859FKF1</accession>
<organism evidence="1 2">
    <name type="scientific">Paenalkalicoccus suaedae</name>
    <dbReference type="NCBI Taxonomy" id="2592382"/>
    <lineage>
        <taxon>Bacteria</taxon>
        <taxon>Bacillati</taxon>
        <taxon>Bacillota</taxon>
        <taxon>Bacilli</taxon>
        <taxon>Bacillales</taxon>
        <taxon>Bacillaceae</taxon>
        <taxon>Paenalkalicoccus</taxon>
    </lineage>
</organism>
<dbReference type="KEGG" id="psua:FLK61_33510"/>
<dbReference type="Proteomes" id="UP000318138">
    <property type="component" value="Chromosome"/>
</dbReference>
<name>A0A859FKF1_9BACI</name>
<proteinExistence type="predicted"/>
<reference evidence="2" key="1">
    <citation type="submission" date="2019-07" db="EMBL/GenBank/DDBJ databases">
        <title>Bacillus alkalisoli sp. nov. isolated from saline soil.</title>
        <authorList>
            <person name="Sun J.-Q."/>
            <person name="Xu L."/>
        </authorList>
    </citation>
    <scope>NUCLEOTIDE SEQUENCE [LARGE SCALE GENOMIC DNA]</scope>
    <source>
        <strain evidence="2">M4U3P1</strain>
    </source>
</reference>
<evidence type="ECO:0000313" key="1">
    <source>
        <dbReference type="EMBL" id="QKS73263.1"/>
    </source>
</evidence>
<sequence length="59" mass="7131">MSRYHCCATCTHFQIKKSPNGMISMCKRLGFETKTDYQFDCWVPREDIKRKMEKESENY</sequence>
<gene>
    <name evidence="1" type="ORF">FLK61_33510</name>
</gene>
<protein>
    <submittedName>
        <fullName evidence="1">Uncharacterized protein</fullName>
    </submittedName>
</protein>
<keyword evidence="2" id="KW-1185">Reference proteome</keyword>
<dbReference type="AlphaFoldDB" id="A0A859FKF1"/>